<organism evidence="2 3">
    <name type="scientific">Streptomyces wuyuanensis</name>
    <dbReference type="NCBI Taxonomy" id="1196353"/>
    <lineage>
        <taxon>Bacteria</taxon>
        <taxon>Bacillati</taxon>
        <taxon>Actinomycetota</taxon>
        <taxon>Actinomycetes</taxon>
        <taxon>Kitasatosporales</taxon>
        <taxon>Streptomycetaceae</taxon>
        <taxon>Streptomyces</taxon>
    </lineage>
</organism>
<protein>
    <recommendedName>
        <fullName evidence="4">C2H2-type domain-containing protein</fullName>
    </recommendedName>
</protein>
<gene>
    <name evidence="2" type="ORF">SAMN05444921_111154</name>
</gene>
<name>A0A1G9V0N6_9ACTN</name>
<feature type="compositionally biased region" description="Low complexity" evidence="1">
    <location>
        <begin position="130"/>
        <end position="152"/>
    </location>
</feature>
<evidence type="ECO:0008006" key="4">
    <source>
        <dbReference type="Google" id="ProtNLM"/>
    </source>
</evidence>
<dbReference type="GeneID" id="40830891"/>
<dbReference type="Proteomes" id="UP000199063">
    <property type="component" value="Unassembled WGS sequence"/>
</dbReference>
<evidence type="ECO:0000313" key="3">
    <source>
        <dbReference type="Proteomes" id="UP000199063"/>
    </source>
</evidence>
<dbReference type="OrthoDB" id="3872345at2"/>
<keyword evidence="3" id="KW-1185">Reference proteome</keyword>
<dbReference type="RefSeq" id="WP_093655979.1">
    <property type="nucleotide sequence ID" value="NZ_FNHI01000011.1"/>
</dbReference>
<sequence>MSDTAGTPSGAGPLPVGAPETVQESYAFACMRCGYGWEQTYDIEHHIDGTGRPFFTYRVQGQLVPSPLNRLTCLNCGGQKVRIMRAGQVSGLAESLRRQHFAPPNFATAGPVPASEPEPRAPRRRHGARTADGPAPEGVATEGAAAEAALPEGEPRRGLGGMFRGIHRRSK</sequence>
<feature type="region of interest" description="Disordered" evidence="1">
    <location>
        <begin position="103"/>
        <end position="171"/>
    </location>
</feature>
<proteinExistence type="predicted"/>
<dbReference type="STRING" id="1196353.SAMN05444921_111154"/>
<accession>A0A1G9V0N6</accession>
<dbReference type="EMBL" id="FNHI01000011">
    <property type="protein sequence ID" value="SDM65772.1"/>
    <property type="molecule type" value="Genomic_DNA"/>
</dbReference>
<evidence type="ECO:0000313" key="2">
    <source>
        <dbReference type="EMBL" id="SDM65772.1"/>
    </source>
</evidence>
<reference evidence="3" key="1">
    <citation type="submission" date="2016-10" db="EMBL/GenBank/DDBJ databases">
        <authorList>
            <person name="Varghese N."/>
            <person name="Submissions S."/>
        </authorList>
    </citation>
    <scope>NUCLEOTIDE SEQUENCE [LARGE SCALE GENOMIC DNA]</scope>
    <source>
        <strain evidence="3">CGMCC 4.7042</strain>
    </source>
</reference>
<dbReference type="AlphaFoldDB" id="A0A1G9V0N6"/>
<evidence type="ECO:0000256" key="1">
    <source>
        <dbReference type="SAM" id="MobiDB-lite"/>
    </source>
</evidence>